<organism evidence="2 3">
    <name type="scientific">Sulfurihydrogenibium azorense (strain DSM 15241 / OCM 825 / Az-Fu1)</name>
    <dbReference type="NCBI Taxonomy" id="204536"/>
    <lineage>
        <taxon>Bacteria</taxon>
        <taxon>Pseudomonadati</taxon>
        <taxon>Aquificota</taxon>
        <taxon>Aquificia</taxon>
        <taxon>Aquificales</taxon>
        <taxon>Hydrogenothermaceae</taxon>
        <taxon>Sulfurihydrogenibium</taxon>
    </lineage>
</organism>
<dbReference type="Pfam" id="PF04754">
    <property type="entry name" value="Transposase_31"/>
    <property type="match status" value="1"/>
</dbReference>
<evidence type="ECO:0000259" key="1">
    <source>
        <dbReference type="Pfam" id="PF04754"/>
    </source>
</evidence>
<dbReference type="AlphaFoldDB" id="C1DX96"/>
<dbReference type="eggNOG" id="COG5464">
    <property type="taxonomic scope" value="Bacteria"/>
</dbReference>
<sequence length="66" mass="7890">MSIEKSPHDWLFKMIFSQEQNVKSFLEIFLPQVYQIILPNSLKLSDTEKLSKKYKKFFLILPLTVK</sequence>
<accession>C1DX96</accession>
<dbReference type="KEGG" id="saf:SULAZ_0011"/>
<keyword evidence="3" id="KW-1185">Reference proteome</keyword>
<dbReference type="HOGENOM" id="CLU_2829646_0_0_0"/>
<dbReference type="RefSeq" id="WP_012673937.1">
    <property type="nucleotide sequence ID" value="NC_012438.1"/>
</dbReference>
<dbReference type="Proteomes" id="UP000001369">
    <property type="component" value="Chromosome"/>
</dbReference>
<dbReference type="STRING" id="204536.SULAZ_0011"/>
<dbReference type="InterPro" id="IPR006842">
    <property type="entry name" value="Transposase_31"/>
</dbReference>
<protein>
    <recommendedName>
        <fullName evidence="1">Transposase (putative) YhgA-like domain-containing protein</fullName>
    </recommendedName>
</protein>
<reference evidence="2 3" key="1">
    <citation type="journal article" date="2009" name="J. Bacteriol.">
        <title>Complete and draft genome sequences of six members of the Aquificales.</title>
        <authorList>
            <person name="Reysenbach A.L."/>
            <person name="Hamamura N."/>
            <person name="Podar M."/>
            <person name="Griffiths E."/>
            <person name="Ferreira S."/>
            <person name="Hochstein R."/>
            <person name="Heidelberg J."/>
            <person name="Johnson J."/>
            <person name="Mead D."/>
            <person name="Pohorille A."/>
            <person name="Sarmiento M."/>
            <person name="Schweighofer K."/>
            <person name="Seshadri R."/>
            <person name="Voytek M.A."/>
        </authorList>
    </citation>
    <scope>NUCLEOTIDE SEQUENCE [LARGE SCALE GENOMIC DNA]</scope>
    <source>
        <strain evidence="3">Az-Fu1 / DSM 15241 / OCM 825</strain>
    </source>
</reference>
<dbReference type="EMBL" id="CP001229">
    <property type="protein sequence ID" value="ACN98615.1"/>
    <property type="molecule type" value="Genomic_DNA"/>
</dbReference>
<evidence type="ECO:0000313" key="2">
    <source>
        <dbReference type="EMBL" id="ACN98615.1"/>
    </source>
</evidence>
<evidence type="ECO:0000313" key="3">
    <source>
        <dbReference type="Proteomes" id="UP000001369"/>
    </source>
</evidence>
<proteinExistence type="predicted"/>
<gene>
    <name evidence="2" type="ordered locus">SULAZ_0011</name>
</gene>
<feature type="domain" description="Transposase (putative) YhgA-like" evidence="1">
    <location>
        <begin position="6"/>
        <end position="53"/>
    </location>
</feature>
<name>C1DX96_SULAA</name>